<dbReference type="Proteomes" id="UP000036987">
    <property type="component" value="Unassembled WGS sequence"/>
</dbReference>
<dbReference type="OrthoDB" id="408373at2759"/>
<sequence>MKAVAGRSPVFFNPSIAFCRQSTDFLCHTVPSPPYIVSPVSVLRSCSSPISSNCSRGITTVSAAASSSVVADVDADAVDLSKGLKELYKGCKSWKWNGYDINFIVRTSDLNPDSPPLLLVHGFGASVGHWRRNIGILAESNTVYAIDLLGFGASDKPTGFDYTMETWAQLILDFLAEVVQRPTILVGNSVGSLACVIAAADSSEGLVGGLVLLNCSGGMNNKAIVDDWRIKLLFPLLLLIDFLLKQKGIASAIFNRVKQRKNLRNILQSVYGNKESVDDDLVEIIHRPTNDEGALDAFVSVVTGPPGPNPVSLIPNISMPVLILWGDDDPFTPIDGPVGKYFSSLPSKLSNVKLCMLEGVGHCPHDDRPELVHEKLIPWLAALPGL</sequence>
<comment type="caution">
    <text evidence="2">The sequence shown here is derived from an EMBL/GenBank/DDBJ whole genome shotgun (WGS) entry which is preliminary data.</text>
</comment>
<dbReference type="Gene3D" id="3.40.50.1820">
    <property type="entry name" value="alpha/beta hydrolase"/>
    <property type="match status" value="1"/>
</dbReference>
<dbReference type="InterPro" id="IPR029058">
    <property type="entry name" value="AB_hydrolase_fold"/>
</dbReference>
<feature type="domain" description="AB hydrolase-1" evidence="1">
    <location>
        <begin position="115"/>
        <end position="369"/>
    </location>
</feature>
<dbReference type="OMA" id="IRRTLYQ"/>
<proteinExistence type="predicted"/>
<protein>
    <submittedName>
        <fullName evidence="2">Alpha/beta hydrolase fold</fullName>
    </submittedName>
</protein>
<evidence type="ECO:0000313" key="3">
    <source>
        <dbReference type="Proteomes" id="UP000036987"/>
    </source>
</evidence>
<dbReference type="InterPro" id="IPR000073">
    <property type="entry name" value="AB_hydrolase_1"/>
</dbReference>
<evidence type="ECO:0000259" key="1">
    <source>
        <dbReference type="Pfam" id="PF00561"/>
    </source>
</evidence>
<dbReference type="PRINTS" id="PR00111">
    <property type="entry name" value="ABHYDROLASE"/>
</dbReference>
<dbReference type="PANTHER" id="PTHR46438:SF7">
    <property type="entry name" value="ALPHA_BETA-HYDROLASES SUPERFAMILY PROTEIN"/>
    <property type="match status" value="1"/>
</dbReference>
<gene>
    <name evidence="2" type="ORF">ZOSMA_249G00070</name>
</gene>
<dbReference type="GO" id="GO:0047746">
    <property type="term" value="F:chlorophyllase activity"/>
    <property type="evidence" value="ECO:0000318"/>
    <property type="project" value="GO_Central"/>
</dbReference>
<dbReference type="GO" id="GO:0009507">
    <property type="term" value="C:chloroplast"/>
    <property type="evidence" value="ECO:0000318"/>
    <property type="project" value="GO_Central"/>
</dbReference>
<dbReference type="SUPFAM" id="SSF53474">
    <property type="entry name" value="alpha/beta-Hydrolases"/>
    <property type="match status" value="1"/>
</dbReference>
<organism evidence="2 3">
    <name type="scientific">Zostera marina</name>
    <name type="common">Eelgrass</name>
    <dbReference type="NCBI Taxonomy" id="29655"/>
    <lineage>
        <taxon>Eukaryota</taxon>
        <taxon>Viridiplantae</taxon>
        <taxon>Streptophyta</taxon>
        <taxon>Embryophyta</taxon>
        <taxon>Tracheophyta</taxon>
        <taxon>Spermatophyta</taxon>
        <taxon>Magnoliopsida</taxon>
        <taxon>Liliopsida</taxon>
        <taxon>Zosteraceae</taxon>
        <taxon>Zostera</taxon>
    </lineage>
</organism>
<dbReference type="STRING" id="29655.A0A0K9PGS6"/>
<dbReference type="PANTHER" id="PTHR46438">
    <property type="entry name" value="ALPHA/BETA-HYDROLASES SUPERFAMILY PROTEIN"/>
    <property type="match status" value="1"/>
</dbReference>
<keyword evidence="3" id="KW-1185">Reference proteome</keyword>
<dbReference type="EMBL" id="LFYR01000863">
    <property type="protein sequence ID" value="KMZ68146.1"/>
    <property type="molecule type" value="Genomic_DNA"/>
</dbReference>
<name>A0A0K9PGS6_ZOSMR</name>
<evidence type="ECO:0000313" key="2">
    <source>
        <dbReference type="EMBL" id="KMZ68146.1"/>
    </source>
</evidence>
<dbReference type="FunFam" id="3.40.50.1820:FF:000174">
    <property type="entry name" value="Predicted protein"/>
    <property type="match status" value="1"/>
</dbReference>
<accession>A0A0K9PGS6</accession>
<keyword evidence="2" id="KW-0378">Hydrolase</keyword>
<dbReference type="Pfam" id="PF00561">
    <property type="entry name" value="Abhydrolase_1"/>
    <property type="match status" value="1"/>
</dbReference>
<dbReference type="GO" id="GO:0015994">
    <property type="term" value="P:chlorophyll metabolic process"/>
    <property type="evidence" value="ECO:0000318"/>
    <property type="project" value="GO_Central"/>
</dbReference>
<dbReference type="AlphaFoldDB" id="A0A0K9PGS6"/>
<reference evidence="3" key="1">
    <citation type="journal article" date="2016" name="Nature">
        <title>The genome of the seagrass Zostera marina reveals angiosperm adaptation to the sea.</title>
        <authorList>
            <person name="Olsen J.L."/>
            <person name="Rouze P."/>
            <person name="Verhelst B."/>
            <person name="Lin Y.-C."/>
            <person name="Bayer T."/>
            <person name="Collen J."/>
            <person name="Dattolo E."/>
            <person name="De Paoli E."/>
            <person name="Dittami S."/>
            <person name="Maumus F."/>
            <person name="Michel G."/>
            <person name="Kersting A."/>
            <person name="Lauritano C."/>
            <person name="Lohaus R."/>
            <person name="Toepel M."/>
            <person name="Tonon T."/>
            <person name="Vanneste K."/>
            <person name="Amirebrahimi M."/>
            <person name="Brakel J."/>
            <person name="Bostroem C."/>
            <person name="Chovatia M."/>
            <person name="Grimwood J."/>
            <person name="Jenkins J.W."/>
            <person name="Jueterbock A."/>
            <person name="Mraz A."/>
            <person name="Stam W.T."/>
            <person name="Tice H."/>
            <person name="Bornberg-Bauer E."/>
            <person name="Green P.J."/>
            <person name="Pearson G.A."/>
            <person name="Procaccini G."/>
            <person name="Duarte C.M."/>
            <person name="Schmutz J."/>
            <person name="Reusch T.B.H."/>
            <person name="Van de Peer Y."/>
        </authorList>
    </citation>
    <scope>NUCLEOTIDE SEQUENCE [LARGE SCALE GENOMIC DNA]</scope>
    <source>
        <strain evidence="3">cv. Finnish</strain>
    </source>
</reference>